<sequence length="94" mass="10304">MMSSTIPIGQKLDKTEVCFKMLSIQVNVWISLQYNELFQQIILVMFSRPASSFTSEYKSGPKFYFTGGASFTGDSGSESGSSSEMSSSSSPLME</sequence>
<dbReference type="AlphaFoldDB" id="A0A0B6ZW07"/>
<feature type="region of interest" description="Disordered" evidence="1">
    <location>
        <begin position="72"/>
        <end position="94"/>
    </location>
</feature>
<evidence type="ECO:0000256" key="1">
    <source>
        <dbReference type="SAM" id="MobiDB-lite"/>
    </source>
</evidence>
<gene>
    <name evidence="2" type="primary">ORF82803</name>
</gene>
<name>A0A0B6ZW07_9EUPU</name>
<proteinExistence type="predicted"/>
<dbReference type="EMBL" id="HACG01025662">
    <property type="protein sequence ID" value="CEK72527.1"/>
    <property type="molecule type" value="Transcribed_RNA"/>
</dbReference>
<organism evidence="2">
    <name type="scientific">Arion vulgaris</name>
    <dbReference type="NCBI Taxonomy" id="1028688"/>
    <lineage>
        <taxon>Eukaryota</taxon>
        <taxon>Metazoa</taxon>
        <taxon>Spiralia</taxon>
        <taxon>Lophotrochozoa</taxon>
        <taxon>Mollusca</taxon>
        <taxon>Gastropoda</taxon>
        <taxon>Heterobranchia</taxon>
        <taxon>Euthyneura</taxon>
        <taxon>Panpulmonata</taxon>
        <taxon>Eupulmonata</taxon>
        <taxon>Stylommatophora</taxon>
        <taxon>Helicina</taxon>
        <taxon>Arionoidea</taxon>
        <taxon>Arionidae</taxon>
        <taxon>Arion</taxon>
    </lineage>
</organism>
<feature type="non-terminal residue" evidence="2">
    <location>
        <position position="94"/>
    </location>
</feature>
<reference evidence="2" key="1">
    <citation type="submission" date="2014-12" db="EMBL/GenBank/DDBJ databases">
        <title>Insight into the proteome of Arion vulgaris.</title>
        <authorList>
            <person name="Aradska J."/>
            <person name="Bulat T."/>
            <person name="Smidak R."/>
            <person name="Sarate P."/>
            <person name="Gangsoo J."/>
            <person name="Sialana F."/>
            <person name="Bilban M."/>
            <person name="Lubec G."/>
        </authorList>
    </citation>
    <scope>NUCLEOTIDE SEQUENCE</scope>
    <source>
        <tissue evidence="2">Skin</tissue>
    </source>
</reference>
<accession>A0A0B6ZW07</accession>
<protein>
    <submittedName>
        <fullName evidence="2">Uncharacterized protein</fullName>
    </submittedName>
</protein>
<evidence type="ECO:0000313" key="2">
    <source>
        <dbReference type="EMBL" id="CEK72527.1"/>
    </source>
</evidence>
<feature type="compositionally biased region" description="Low complexity" evidence="1">
    <location>
        <begin position="75"/>
        <end position="94"/>
    </location>
</feature>